<dbReference type="AlphaFoldDB" id="A0A0E9WYZ0"/>
<proteinExistence type="predicted"/>
<accession>A0A0E9WYZ0</accession>
<evidence type="ECO:0000313" key="1">
    <source>
        <dbReference type="EMBL" id="JAH95569.1"/>
    </source>
</evidence>
<name>A0A0E9WYZ0_ANGAN</name>
<organism evidence="1">
    <name type="scientific">Anguilla anguilla</name>
    <name type="common">European freshwater eel</name>
    <name type="synonym">Muraena anguilla</name>
    <dbReference type="NCBI Taxonomy" id="7936"/>
    <lineage>
        <taxon>Eukaryota</taxon>
        <taxon>Metazoa</taxon>
        <taxon>Chordata</taxon>
        <taxon>Craniata</taxon>
        <taxon>Vertebrata</taxon>
        <taxon>Euteleostomi</taxon>
        <taxon>Actinopterygii</taxon>
        <taxon>Neopterygii</taxon>
        <taxon>Teleostei</taxon>
        <taxon>Anguilliformes</taxon>
        <taxon>Anguillidae</taxon>
        <taxon>Anguilla</taxon>
    </lineage>
</organism>
<dbReference type="EMBL" id="GBXM01013008">
    <property type="protein sequence ID" value="JAH95569.1"/>
    <property type="molecule type" value="Transcribed_RNA"/>
</dbReference>
<reference evidence="1" key="1">
    <citation type="submission" date="2014-11" db="EMBL/GenBank/DDBJ databases">
        <authorList>
            <person name="Amaro Gonzalez C."/>
        </authorList>
    </citation>
    <scope>NUCLEOTIDE SEQUENCE</scope>
</reference>
<protein>
    <submittedName>
        <fullName evidence="1">Uncharacterized protein</fullName>
    </submittedName>
</protein>
<reference evidence="1" key="2">
    <citation type="journal article" date="2015" name="Fish Shellfish Immunol.">
        <title>Early steps in the European eel (Anguilla anguilla)-Vibrio vulnificus interaction in the gills: Role of the RtxA13 toxin.</title>
        <authorList>
            <person name="Callol A."/>
            <person name="Pajuelo D."/>
            <person name="Ebbesson L."/>
            <person name="Teles M."/>
            <person name="MacKenzie S."/>
            <person name="Amaro C."/>
        </authorList>
    </citation>
    <scope>NUCLEOTIDE SEQUENCE</scope>
</reference>
<sequence>MEVFGFRSRSSLHRVCIFFLCLHRFSSGCPSFLPPLEDMYPRDYI</sequence>